<evidence type="ECO:0000259" key="1">
    <source>
        <dbReference type="Pfam" id="PF00561"/>
    </source>
</evidence>
<dbReference type="InterPro" id="IPR000639">
    <property type="entry name" value="Epox_hydrolase-like"/>
</dbReference>
<dbReference type="InterPro" id="IPR029058">
    <property type="entry name" value="AB_hydrolase_fold"/>
</dbReference>
<keyword evidence="2" id="KW-0378">Hydrolase</keyword>
<dbReference type="PANTHER" id="PTHR43194:SF5">
    <property type="entry name" value="PIMELOYL-[ACYL-CARRIER PROTEIN] METHYL ESTER ESTERASE"/>
    <property type="match status" value="1"/>
</dbReference>
<dbReference type="Gene3D" id="3.40.50.1820">
    <property type="entry name" value="alpha/beta hydrolase"/>
    <property type="match status" value="1"/>
</dbReference>
<dbReference type="OrthoDB" id="9804723at2"/>
<dbReference type="InterPro" id="IPR050228">
    <property type="entry name" value="Carboxylesterase_BioH"/>
</dbReference>
<evidence type="ECO:0000313" key="3">
    <source>
        <dbReference type="Proteomes" id="UP000315816"/>
    </source>
</evidence>
<protein>
    <submittedName>
        <fullName evidence="2">Alpha/beta hydrolase</fullName>
    </submittedName>
</protein>
<organism evidence="2 3">
    <name type="scientific">Aliiroseovarius halocynthiae</name>
    <dbReference type="NCBI Taxonomy" id="985055"/>
    <lineage>
        <taxon>Bacteria</taxon>
        <taxon>Pseudomonadati</taxon>
        <taxon>Pseudomonadota</taxon>
        <taxon>Alphaproteobacteria</taxon>
        <taxon>Rhodobacterales</taxon>
        <taxon>Paracoccaceae</taxon>
        <taxon>Aliiroseovarius</taxon>
    </lineage>
</organism>
<dbReference type="RefSeq" id="WP_142852031.1">
    <property type="nucleotide sequence ID" value="NZ_FXWW01000001.1"/>
</dbReference>
<dbReference type="PRINTS" id="PR00412">
    <property type="entry name" value="EPOXHYDRLASE"/>
</dbReference>
<keyword evidence="3" id="KW-1185">Reference proteome</keyword>
<dbReference type="PANTHER" id="PTHR43194">
    <property type="entry name" value="HYDROLASE ALPHA/BETA FOLD FAMILY"/>
    <property type="match status" value="1"/>
</dbReference>
<proteinExistence type="predicted"/>
<accession>A0A545SYL3</accession>
<gene>
    <name evidence="2" type="ORF">FIL88_01370</name>
</gene>
<dbReference type="Pfam" id="PF00561">
    <property type="entry name" value="Abhydrolase_1"/>
    <property type="match status" value="1"/>
</dbReference>
<dbReference type="Proteomes" id="UP000315816">
    <property type="component" value="Unassembled WGS sequence"/>
</dbReference>
<dbReference type="AlphaFoldDB" id="A0A545SYL3"/>
<dbReference type="PRINTS" id="PR00111">
    <property type="entry name" value="ABHYDROLASE"/>
</dbReference>
<dbReference type="EMBL" id="VICH01000002">
    <property type="protein sequence ID" value="TQV70050.1"/>
    <property type="molecule type" value="Genomic_DNA"/>
</dbReference>
<feature type="domain" description="AB hydrolase-1" evidence="1">
    <location>
        <begin position="23"/>
        <end position="255"/>
    </location>
</feature>
<dbReference type="InterPro" id="IPR000073">
    <property type="entry name" value="AB_hydrolase_1"/>
</dbReference>
<sequence length="273" mass="29646">MLDVLGGCPTFWDTQGAGPREALFIHCSLAHSGAWRAVRAALGRDLTSLAYDLPGHGRSADWDGQGDYQDAATQVALELLSRHAQGPVDLVGHSFGGTIALRVAQMVPNKVRSLTLFEPVLFTAAKDHPAYADNHRYMNGVFADAMRAGDRMEAARLFNCQWGGDAGWDALPARLKQDMADRIHLIPAGRSVTHEDRHGQVAPGALENVTLPVLLLEGQHSPDLVRAVHDQMQARFPNVRRQVIAGAGHMGPISHAQEVSTSIRDHILQTVEV</sequence>
<name>A0A545SYL3_9RHOB</name>
<evidence type="ECO:0000313" key="2">
    <source>
        <dbReference type="EMBL" id="TQV70050.1"/>
    </source>
</evidence>
<reference evidence="2 3" key="1">
    <citation type="submission" date="2019-06" db="EMBL/GenBank/DDBJ databases">
        <title>A novel species of marine bacteria.</title>
        <authorList>
            <person name="Wang Y."/>
        </authorList>
    </citation>
    <scope>NUCLEOTIDE SEQUENCE [LARGE SCALE GENOMIC DNA]</scope>
    <source>
        <strain evidence="2 3">MA1-10</strain>
    </source>
</reference>
<comment type="caution">
    <text evidence="2">The sequence shown here is derived from an EMBL/GenBank/DDBJ whole genome shotgun (WGS) entry which is preliminary data.</text>
</comment>
<dbReference type="SUPFAM" id="SSF53474">
    <property type="entry name" value="alpha/beta-Hydrolases"/>
    <property type="match status" value="1"/>
</dbReference>
<dbReference type="GO" id="GO:0016787">
    <property type="term" value="F:hydrolase activity"/>
    <property type="evidence" value="ECO:0007669"/>
    <property type="project" value="UniProtKB-KW"/>
</dbReference>